<dbReference type="Proteomes" id="UP001302367">
    <property type="component" value="Chromosome 8"/>
</dbReference>
<accession>A0A2G5HUQ5</accession>
<reference evidence="4 6" key="2">
    <citation type="submission" date="2023-09" db="EMBL/GenBank/DDBJ databases">
        <title>Complete-Gapless Cercospora beticola genome.</title>
        <authorList>
            <person name="Wyatt N.A."/>
            <person name="Spanner R.E."/>
            <person name="Bolton M.D."/>
        </authorList>
    </citation>
    <scope>NUCLEOTIDE SEQUENCE [LARGE SCALE GENOMIC DNA]</scope>
    <source>
        <strain evidence="4">Cb09-40</strain>
    </source>
</reference>
<organism evidence="3 5">
    <name type="scientific">Cercospora beticola</name>
    <name type="common">Sugarbeet leaf spot fungus</name>
    <dbReference type="NCBI Taxonomy" id="122368"/>
    <lineage>
        <taxon>Eukaryota</taxon>
        <taxon>Fungi</taxon>
        <taxon>Dikarya</taxon>
        <taxon>Ascomycota</taxon>
        <taxon>Pezizomycotina</taxon>
        <taxon>Dothideomycetes</taxon>
        <taxon>Dothideomycetidae</taxon>
        <taxon>Mycosphaerellales</taxon>
        <taxon>Mycosphaerellaceae</taxon>
        <taxon>Cercospora</taxon>
    </lineage>
</organism>
<evidence type="ECO:0000313" key="5">
    <source>
        <dbReference type="Proteomes" id="UP000230605"/>
    </source>
</evidence>
<feature type="chain" id="PRO_5013613072" description="AB hydrolase-1 domain-containing protein" evidence="1">
    <location>
        <begin position="21"/>
        <end position="390"/>
    </location>
</feature>
<feature type="domain" description="AB hydrolase-1" evidence="2">
    <location>
        <begin position="101"/>
        <end position="371"/>
    </location>
</feature>
<proteinExistence type="predicted"/>
<sequence length="390" mass="41119">MRASSLVLGGLATAPSLAAGATCTSHTIKVTARASNRVIFAPTTDLNSPSGVLSILGSGAGLLGQLTGFIPVSGTYDIAAKFCQPQQNPQAPAERATEVQLLLHGVPYNSSYWFGLPGNPDGTAEYDWVEYATSLGYPVLAIDNLGAGDSQKANPLTEVQQPLQTAIVHRIVQQLRAGELSFAPKASKVIFVGHSLASVIGNAIATKFPADLDALILTGWSYNLVQAGLGLLLTLVTPAQLQNPAKFGSFPPGYLAFGSRQGKRDAYYAEDGTFSSALEQWDFEHQDTITLGQIVSAFSGLQRADAFRGDVLALTGQEDAFFCGPTGSRALGPQTCGEGDNSVPARSKSFFPNANFEYDLAPNTSHATTLHYSTPGSIRAAHDFLARSGY</sequence>
<dbReference type="Pfam" id="PF12697">
    <property type="entry name" value="Abhydrolase_6"/>
    <property type="match status" value="1"/>
</dbReference>
<evidence type="ECO:0000313" key="4">
    <source>
        <dbReference type="EMBL" id="WPB07269.1"/>
    </source>
</evidence>
<evidence type="ECO:0000259" key="2">
    <source>
        <dbReference type="Pfam" id="PF12697"/>
    </source>
</evidence>
<evidence type="ECO:0000313" key="6">
    <source>
        <dbReference type="Proteomes" id="UP001302367"/>
    </source>
</evidence>
<dbReference type="Gene3D" id="3.40.50.1820">
    <property type="entry name" value="alpha/beta hydrolase"/>
    <property type="match status" value="1"/>
</dbReference>
<gene>
    <name evidence="3" type="ORF">CB0940_10548</name>
    <name evidence="4" type="ORF">RHO25_011930</name>
</gene>
<reference evidence="3 5" key="1">
    <citation type="submission" date="2015-10" db="EMBL/GenBank/DDBJ databases">
        <title>The cercosporin biosynthetic gene cluster was horizontally transferred to several fungal lineages and shown to be expanded in Cercospora beticola based on microsynteny with recipient genomes.</title>
        <authorList>
            <person name="De Jonge R."/>
            <person name="Ebert M.K."/>
            <person name="Suttle J.C."/>
            <person name="Jurick Ii W.M."/>
            <person name="Secor G.A."/>
            <person name="Thomma B.P."/>
            <person name="Van De Peer Y."/>
            <person name="Bolton M.D."/>
        </authorList>
    </citation>
    <scope>NUCLEOTIDE SEQUENCE [LARGE SCALE GENOMIC DNA]</scope>
    <source>
        <strain evidence="3 5">09-40</strain>
    </source>
</reference>
<name>A0A2G5HUQ5_CERBT</name>
<evidence type="ECO:0000256" key="1">
    <source>
        <dbReference type="SAM" id="SignalP"/>
    </source>
</evidence>
<dbReference type="EMBL" id="CP134191">
    <property type="protein sequence ID" value="WPB07269.1"/>
    <property type="molecule type" value="Genomic_DNA"/>
</dbReference>
<feature type="signal peptide" evidence="1">
    <location>
        <begin position="1"/>
        <end position="20"/>
    </location>
</feature>
<protein>
    <recommendedName>
        <fullName evidence="2">AB hydrolase-1 domain-containing protein</fullName>
    </recommendedName>
</protein>
<dbReference type="AlphaFoldDB" id="A0A2G5HUQ5"/>
<dbReference type="EMBL" id="LKMD01000103">
    <property type="protein sequence ID" value="PIA96269.1"/>
    <property type="molecule type" value="Genomic_DNA"/>
</dbReference>
<dbReference type="SUPFAM" id="SSF53474">
    <property type="entry name" value="alpha/beta-Hydrolases"/>
    <property type="match status" value="1"/>
</dbReference>
<keyword evidence="1" id="KW-0732">Signal</keyword>
<keyword evidence="6" id="KW-1185">Reference proteome</keyword>
<dbReference type="Proteomes" id="UP000230605">
    <property type="component" value="Chromosome 8"/>
</dbReference>
<dbReference type="InterPro" id="IPR000073">
    <property type="entry name" value="AB_hydrolase_1"/>
</dbReference>
<evidence type="ECO:0000313" key="3">
    <source>
        <dbReference type="EMBL" id="PIA96269.1"/>
    </source>
</evidence>
<dbReference type="InterPro" id="IPR029058">
    <property type="entry name" value="AB_hydrolase_fold"/>
</dbReference>
<dbReference type="OrthoDB" id="190201at2759"/>